<dbReference type="KEGG" id="nso:NIASO_11905"/>
<dbReference type="InterPro" id="IPR014284">
    <property type="entry name" value="RNA_pol_sigma-70_dom"/>
</dbReference>
<dbReference type="InterPro" id="IPR013325">
    <property type="entry name" value="RNA_pol_sigma_r2"/>
</dbReference>
<evidence type="ECO:0000256" key="4">
    <source>
        <dbReference type="ARBA" id="ARBA00023163"/>
    </source>
</evidence>
<evidence type="ECO:0000256" key="1">
    <source>
        <dbReference type="ARBA" id="ARBA00010641"/>
    </source>
</evidence>
<protein>
    <submittedName>
        <fullName evidence="7">RNA polymerase</fullName>
    </submittedName>
</protein>
<dbReference type="Pfam" id="PF04542">
    <property type="entry name" value="Sigma70_r2"/>
    <property type="match status" value="1"/>
</dbReference>
<gene>
    <name evidence="7" type="ORF">NIASO_11905</name>
</gene>
<dbReference type="GO" id="GO:0003677">
    <property type="term" value="F:DNA binding"/>
    <property type="evidence" value="ECO:0007669"/>
    <property type="project" value="InterPro"/>
</dbReference>
<organism evidence="7 8">
    <name type="scientific">Niabella soli DSM 19437</name>
    <dbReference type="NCBI Taxonomy" id="929713"/>
    <lineage>
        <taxon>Bacteria</taxon>
        <taxon>Pseudomonadati</taxon>
        <taxon>Bacteroidota</taxon>
        <taxon>Chitinophagia</taxon>
        <taxon>Chitinophagales</taxon>
        <taxon>Chitinophagaceae</taxon>
        <taxon>Niabella</taxon>
    </lineage>
</organism>
<dbReference type="GO" id="GO:0006352">
    <property type="term" value="P:DNA-templated transcription initiation"/>
    <property type="evidence" value="ECO:0007669"/>
    <property type="project" value="InterPro"/>
</dbReference>
<dbReference type="Proteomes" id="UP000003586">
    <property type="component" value="Chromosome"/>
</dbReference>
<dbReference type="GO" id="GO:0016987">
    <property type="term" value="F:sigma factor activity"/>
    <property type="evidence" value="ECO:0007669"/>
    <property type="project" value="UniProtKB-KW"/>
</dbReference>
<dbReference type="Pfam" id="PF08281">
    <property type="entry name" value="Sigma70_r4_2"/>
    <property type="match status" value="1"/>
</dbReference>
<dbReference type="InterPro" id="IPR007627">
    <property type="entry name" value="RNA_pol_sigma70_r2"/>
</dbReference>
<dbReference type="eggNOG" id="COG1595">
    <property type="taxonomic scope" value="Bacteria"/>
</dbReference>
<keyword evidence="4" id="KW-0804">Transcription</keyword>
<name>W0F1J3_9BACT</name>
<dbReference type="PANTHER" id="PTHR43133">
    <property type="entry name" value="RNA POLYMERASE ECF-TYPE SIGMA FACTO"/>
    <property type="match status" value="1"/>
</dbReference>
<proteinExistence type="inferred from homology"/>
<dbReference type="InterPro" id="IPR013249">
    <property type="entry name" value="RNA_pol_sigma70_r4_t2"/>
</dbReference>
<evidence type="ECO:0000313" key="8">
    <source>
        <dbReference type="Proteomes" id="UP000003586"/>
    </source>
</evidence>
<feature type="domain" description="RNA polymerase sigma-70 region 2" evidence="5">
    <location>
        <begin position="16"/>
        <end position="82"/>
    </location>
</feature>
<dbReference type="InterPro" id="IPR036388">
    <property type="entry name" value="WH-like_DNA-bd_sf"/>
</dbReference>
<dbReference type="Gene3D" id="1.10.10.10">
    <property type="entry name" value="Winged helix-like DNA-binding domain superfamily/Winged helix DNA-binding domain"/>
    <property type="match status" value="1"/>
</dbReference>
<dbReference type="AlphaFoldDB" id="W0F1J3"/>
<comment type="similarity">
    <text evidence="1">Belongs to the sigma-70 factor family. ECF subfamily.</text>
</comment>
<dbReference type="SUPFAM" id="SSF88659">
    <property type="entry name" value="Sigma3 and sigma4 domains of RNA polymerase sigma factors"/>
    <property type="match status" value="1"/>
</dbReference>
<reference evidence="7 8" key="1">
    <citation type="submission" date="2013-12" db="EMBL/GenBank/DDBJ databases">
        <authorList>
            <consortium name="DOE Joint Genome Institute"/>
            <person name="Eisen J."/>
            <person name="Huntemann M."/>
            <person name="Han J."/>
            <person name="Chen A."/>
            <person name="Kyrpides N."/>
            <person name="Mavromatis K."/>
            <person name="Markowitz V."/>
            <person name="Palaniappan K."/>
            <person name="Ivanova N."/>
            <person name="Schaumberg A."/>
            <person name="Pati A."/>
            <person name="Liolios K."/>
            <person name="Nordberg H.P."/>
            <person name="Cantor M.N."/>
            <person name="Hua S.X."/>
            <person name="Woyke T."/>
        </authorList>
    </citation>
    <scope>NUCLEOTIDE SEQUENCE [LARGE SCALE GENOMIC DNA]</scope>
    <source>
        <strain evidence="8">DSM 19437</strain>
    </source>
</reference>
<evidence type="ECO:0000256" key="3">
    <source>
        <dbReference type="ARBA" id="ARBA00023082"/>
    </source>
</evidence>
<dbReference type="InterPro" id="IPR039425">
    <property type="entry name" value="RNA_pol_sigma-70-like"/>
</dbReference>
<accession>W0F1J3</accession>
<dbReference type="Gene3D" id="1.10.1740.10">
    <property type="match status" value="1"/>
</dbReference>
<dbReference type="InterPro" id="IPR013324">
    <property type="entry name" value="RNA_pol_sigma_r3/r4-like"/>
</dbReference>
<dbReference type="STRING" id="929713.NIASO_11905"/>
<evidence type="ECO:0000313" key="7">
    <source>
        <dbReference type="EMBL" id="AHF15663.1"/>
    </source>
</evidence>
<dbReference type="HOGENOM" id="CLU_047691_4_3_10"/>
<evidence type="ECO:0000259" key="6">
    <source>
        <dbReference type="Pfam" id="PF08281"/>
    </source>
</evidence>
<evidence type="ECO:0000259" key="5">
    <source>
        <dbReference type="Pfam" id="PF04542"/>
    </source>
</evidence>
<sequence length="172" mass="20354">MLEEIKRGDQQSFYAFYNAYHVRLYQYIFKYTRSEWLAEETVQMSFIKIWERRETLSLEYSLSTQLFRIAKSTLVDLLRKEAVRKVVDLPHSEAMETGRSLLDSIEKKDDLKQAMEVIKKMPVMQQQVFTHARIDDLSHKETAALLSISTKTVETHITRAMRRLKKTLSVFL</sequence>
<keyword evidence="8" id="KW-1185">Reference proteome</keyword>
<evidence type="ECO:0000256" key="2">
    <source>
        <dbReference type="ARBA" id="ARBA00023015"/>
    </source>
</evidence>
<dbReference type="PANTHER" id="PTHR43133:SF46">
    <property type="entry name" value="RNA POLYMERASE SIGMA-70 FACTOR ECF SUBFAMILY"/>
    <property type="match status" value="1"/>
</dbReference>
<keyword evidence="2" id="KW-0805">Transcription regulation</keyword>
<feature type="domain" description="RNA polymerase sigma factor 70 region 4 type 2" evidence="6">
    <location>
        <begin position="113"/>
        <end position="164"/>
    </location>
</feature>
<dbReference type="SUPFAM" id="SSF88946">
    <property type="entry name" value="Sigma2 domain of RNA polymerase sigma factors"/>
    <property type="match status" value="1"/>
</dbReference>
<dbReference type="NCBIfam" id="TIGR02937">
    <property type="entry name" value="sigma70-ECF"/>
    <property type="match status" value="1"/>
</dbReference>
<dbReference type="OrthoDB" id="663247at2"/>
<dbReference type="EMBL" id="CP007035">
    <property type="protein sequence ID" value="AHF15663.1"/>
    <property type="molecule type" value="Genomic_DNA"/>
</dbReference>
<keyword evidence="3" id="KW-0731">Sigma factor</keyword>